<keyword evidence="5" id="KW-0805">Transcription regulation</keyword>
<keyword evidence="2" id="KW-0479">Metal-binding</keyword>
<dbReference type="AlphaFoldDB" id="A0A7R9R0K5"/>
<gene>
    <name evidence="10" type="ORF">ONB1V03_LOCUS21998</name>
</gene>
<reference evidence="10" key="1">
    <citation type="submission" date="2020-11" db="EMBL/GenBank/DDBJ databases">
        <authorList>
            <person name="Tran Van P."/>
        </authorList>
    </citation>
    <scope>NUCLEOTIDE SEQUENCE</scope>
</reference>
<dbReference type="Proteomes" id="UP000728032">
    <property type="component" value="Unassembled WGS sequence"/>
</dbReference>
<feature type="domain" description="C2H2-type" evidence="9">
    <location>
        <begin position="107"/>
        <end position="135"/>
    </location>
</feature>
<dbReference type="InterPro" id="IPR013087">
    <property type="entry name" value="Znf_C2H2_type"/>
</dbReference>
<evidence type="ECO:0000259" key="9">
    <source>
        <dbReference type="PROSITE" id="PS50157"/>
    </source>
</evidence>
<name>A0A7R9R0K5_9ACAR</name>
<evidence type="ECO:0000256" key="6">
    <source>
        <dbReference type="ARBA" id="ARBA00023163"/>
    </source>
</evidence>
<dbReference type="GO" id="GO:0008270">
    <property type="term" value="F:zinc ion binding"/>
    <property type="evidence" value="ECO:0007669"/>
    <property type="project" value="UniProtKB-KW"/>
</dbReference>
<dbReference type="PANTHER" id="PTHR46179">
    <property type="entry name" value="ZINC FINGER PROTEIN"/>
    <property type="match status" value="1"/>
</dbReference>
<feature type="non-terminal residue" evidence="10">
    <location>
        <position position="1"/>
    </location>
</feature>
<dbReference type="GO" id="GO:0005634">
    <property type="term" value="C:nucleus"/>
    <property type="evidence" value="ECO:0007669"/>
    <property type="project" value="UniProtKB-SubCell"/>
</dbReference>
<evidence type="ECO:0000256" key="8">
    <source>
        <dbReference type="PROSITE-ProRule" id="PRU00042"/>
    </source>
</evidence>
<comment type="subcellular location">
    <subcellularLocation>
        <location evidence="1">Nucleus</location>
    </subcellularLocation>
</comment>
<dbReference type="Pfam" id="PF00096">
    <property type="entry name" value="zf-C2H2"/>
    <property type="match status" value="1"/>
</dbReference>
<dbReference type="PANTHER" id="PTHR46179:SF13">
    <property type="entry name" value="C2H2-TYPE DOMAIN-CONTAINING PROTEIN"/>
    <property type="match status" value="1"/>
</dbReference>
<dbReference type="Gene3D" id="3.30.160.60">
    <property type="entry name" value="Classic Zinc Finger"/>
    <property type="match status" value="3"/>
</dbReference>
<evidence type="ECO:0000256" key="4">
    <source>
        <dbReference type="ARBA" id="ARBA00022833"/>
    </source>
</evidence>
<evidence type="ECO:0000256" key="2">
    <source>
        <dbReference type="ARBA" id="ARBA00022723"/>
    </source>
</evidence>
<feature type="domain" description="C2H2-type" evidence="9">
    <location>
        <begin position="77"/>
        <end position="106"/>
    </location>
</feature>
<dbReference type="SUPFAM" id="SSF57667">
    <property type="entry name" value="beta-beta-alpha zinc fingers"/>
    <property type="match status" value="3"/>
</dbReference>
<keyword evidence="11" id="KW-1185">Reference proteome</keyword>
<keyword evidence="6" id="KW-0804">Transcription</keyword>
<dbReference type="PROSITE" id="PS00028">
    <property type="entry name" value="ZINC_FINGER_C2H2_1"/>
    <property type="match status" value="3"/>
</dbReference>
<organism evidence="10">
    <name type="scientific">Oppiella nova</name>
    <dbReference type="NCBI Taxonomy" id="334625"/>
    <lineage>
        <taxon>Eukaryota</taxon>
        <taxon>Metazoa</taxon>
        <taxon>Ecdysozoa</taxon>
        <taxon>Arthropoda</taxon>
        <taxon>Chelicerata</taxon>
        <taxon>Arachnida</taxon>
        <taxon>Acari</taxon>
        <taxon>Acariformes</taxon>
        <taxon>Sarcoptiformes</taxon>
        <taxon>Oribatida</taxon>
        <taxon>Brachypylina</taxon>
        <taxon>Oppioidea</taxon>
        <taxon>Oppiidae</taxon>
        <taxon>Oppiella</taxon>
    </lineage>
</organism>
<keyword evidence="7" id="KW-0539">Nucleus</keyword>
<dbReference type="EMBL" id="OC961002">
    <property type="protein sequence ID" value="CAD7665441.1"/>
    <property type="molecule type" value="Genomic_DNA"/>
</dbReference>
<keyword evidence="4" id="KW-0862">Zinc</keyword>
<dbReference type="OrthoDB" id="5576026at2759"/>
<accession>A0A7R9R0K5</accession>
<dbReference type="PROSITE" id="PS50157">
    <property type="entry name" value="ZINC_FINGER_C2H2_2"/>
    <property type="match status" value="2"/>
</dbReference>
<protein>
    <recommendedName>
        <fullName evidence="9">C2H2-type domain-containing protein</fullName>
    </recommendedName>
</protein>
<evidence type="ECO:0000313" key="10">
    <source>
        <dbReference type="EMBL" id="CAD7665441.1"/>
    </source>
</evidence>
<keyword evidence="3 8" id="KW-0863">Zinc-finger</keyword>
<evidence type="ECO:0000256" key="7">
    <source>
        <dbReference type="ARBA" id="ARBA00023242"/>
    </source>
</evidence>
<evidence type="ECO:0000256" key="5">
    <source>
        <dbReference type="ARBA" id="ARBA00023015"/>
    </source>
</evidence>
<dbReference type="SMART" id="SM00355">
    <property type="entry name" value="ZnF_C2H2"/>
    <property type="match status" value="6"/>
</dbReference>
<evidence type="ECO:0000256" key="3">
    <source>
        <dbReference type="ARBA" id="ARBA00022771"/>
    </source>
</evidence>
<dbReference type="InterPro" id="IPR051061">
    <property type="entry name" value="Zinc_finger_trans_reg"/>
</dbReference>
<proteinExistence type="predicted"/>
<evidence type="ECO:0000313" key="11">
    <source>
        <dbReference type="Proteomes" id="UP000728032"/>
    </source>
</evidence>
<evidence type="ECO:0000256" key="1">
    <source>
        <dbReference type="ARBA" id="ARBA00004123"/>
    </source>
</evidence>
<dbReference type="InterPro" id="IPR036236">
    <property type="entry name" value="Znf_C2H2_sf"/>
</dbReference>
<dbReference type="GO" id="GO:0006357">
    <property type="term" value="P:regulation of transcription by RNA polymerase II"/>
    <property type="evidence" value="ECO:0007669"/>
    <property type="project" value="TreeGrafter"/>
</dbReference>
<sequence>MGCDMSFISNYKLDEHVKRVHPNARPFMCPNCHNTYKRAINLKIHENKCKSRPNRHRATPEEELDLKRCVLDDQKTYRCDWPHCQQVLANRYRFMGHIRAHRGDYRFPCNECDKKYTLKDLLMRHKKLCHNTSPDNLLECRHPDCQFTTRLQSKLEMHYNEKHMSERLFKCRINGCKLSFKLKEDLIKHKAKKHVKYVVNGN</sequence>
<dbReference type="EMBL" id="CAJPVJ010046177">
    <property type="protein sequence ID" value="CAG2182577.1"/>
    <property type="molecule type" value="Genomic_DNA"/>
</dbReference>